<evidence type="ECO:0000256" key="8">
    <source>
        <dbReference type="ARBA" id="ARBA00048679"/>
    </source>
</evidence>
<feature type="transmembrane region" description="Helical" evidence="10">
    <location>
        <begin position="332"/>
        <end position="352"/>
    </location>
</feature>
<dbReference type="Gene3D" id="3.30.10.20">
    <property type="match status" value="4"/>
</dbReference>
<dbReference type="InterPro" id="IPR005543">
    <property type="entry name" value="PASTA_dom"/>
</dbReference>
<accession>A0A1T4PYZ0</accession>
<evidence type="ECO:0000256" key="7">
    <source>
        <dbReference type="ARBA" id="ARBA00047899"/>
    </source>
</evidence>
<evidence type="ECO:0000256" key="4">
    <source>
        <dbReference type="ARBA" id="ARBA00022741"/>
    </source>
</evidence>
<keyword evidence="5 13" id="KW-0418">Kinase</keyword>
<dbReference type="EC" id="2.7.11.1" evidence="1"/>
<dbReference type="CDD" id="cd14014">
    <property type="entry name" value="STKc_PknB_like"/>
    <property type="match status" value="1"/>
</dbReference>
<feature type="domain" description="PASTA" evidence="12">
    <location>
        <begin position="421"/>
        <end position="491"/>
    </location>
</feature>
<evidence type="ECO:0000256" key="1">
    <source>
        <dbReference type="ARBA" id="ARBA00012513"/>
    </source>
</evidence>
<feature type="binding site" evidence="9">
    <location>
        <position position="41"/>
    </location>
    <ligand>
        <name>ATP</name>
        <dbReference type="ChEBI" id="CHEBI:30616"/>
    </ligand>
</feature>
<dbReference type="OrthoDB" id="9788659at2"/>
<feature type="domain" description="Protein kinase" evidence="11">
    <location>
        <begin position="12"/>
        <end position="272"/>
    </location>
</feature>
<evidence type="ECO:0000256" key="2">
    <source>
        <dbReference type="ARBA" id="ARBA00022527"/>
    </source>
</evidence>
<dbReference type="NCBIfam" id="NF033483">
    <property type="entry name" value="PknB_PASTA_kin"/>
    <property type="match status" value="1"/>
</dbReference>
<comment type="catalytic activity">
    <reaction evidence="8">
        <text>L-seryl-[protein] + ATP = O-phospho-L-seryl-[protein] + ADP + H(+)</text>
        <dbReference type="Rhea" id="RHEA:17989"/>
        <dbReference type="Rhea" id="RHEA-COMP:9863"/>
        <dbReference type="Rhea" id="RHEA-COMP:11604"/>
        <dbReference type="ChEBI" id="CHEBI:15378"/>
        <dbReference type="ChEBI" id="CHEBI:29999"/>
        <dbReference type="ChEBI" id="CHEBI:30616"/>
        <dbReference type="ChEBI" id="CHEBI:83421"/>
        <dbReference type="ChEBI" id="CHEBI:456216"/>
        <dbReference type="EC" id="2.7.11.1"/>
    </reaction>
</comment>
<dbReference type="GO" id="GO:0004674">
    <property type="term" value="F:protein serine/threonine kinase activity"/>
    <property type="evidence" value="ECO:0007669"/>
    <property type="project" value="UniProtKB-KW"/>
</dbReference>
<dbReference type="FunFam" id="3.30.200.20:FF:000035">
    <property type="entry name" value="Serine/threonine protein kinase Stk1"/>
    <property type="match status" value="1"/>
</dbReference>
<feature type="domain" description="PASTA" evidence="12">
    <location>
        <begin position="353"/>
        <end position="420"/>
    </location>
</feature>
<keyword evidence="10" id="KW-0472">Membrane</keyword>
<evidence type="ECO:0000256" key="5">
    <source>
        <dbReference type="ARBA" id="ARBA00022777"/>
    </source>
</evidence>
<evidence type="ECO:0000259" key="12">
    <source>
        <dbReference type="PROSITE" id="PS51178"/>
    </source>
</evidence>
<dbReference type="RefSeq" id="WP_078807894.1">
    <property type="nucleotide sequence ID" value="NZ_FUXI01000023.1"/>
</dbReference>
<organism evidence="13 14">
    <name type="scientific">Pilibacter termitis</name>
    <dbReference type="NCBI Taxonomy" id="263852"/>
    <lineage>
        <taxon>Bacteria</taxon>
        <taxon>Bacillati</taxon>
        <taxon>Bacillota</taxon>
        <taxon>Bacilli</taxon>
        <taxon>Lactobacillales</taxon>
        <taxon>Enterococcaceae</taxon>
        <taxon>Pilibacter</taxon>
    </lineage>
</organism>
<evidence type="ECO:0000256" key="3">
    <source>
        <dbReference type="ARBA" id="ARBA00022679"/>
    </source>
</evidence>
<dbReference type="GO" id="GO:0005524">
    <property type="term" value="F:ATP binding"/>
    <property type="evidence" value="ECO:0007669"/>
    <property type="project" value="UniProtKB-UniRule"/>
</dbReference>
<dbReference type="PROSITE" id="PS51178">
    <property type="entry name" value="PASTA"/>
    <property type="match status" value="4"/>
</dbReference>
<proteinExistence type="predicted"/>
<dbReference type="Gene3D" id="1.10.510.10">
    <property type="entry name" value="Transferase(Phosphotransferase) domain 1"/>
    <property type="match status" value="1"/>
</dbReference>
<dbReference type="PROSITE" id="PS00108">
    <property type="entry name" value="PROTEIN_KINASE_ST"/>
    <property type="match status" value="1"/>
</dbReference>
<dbReference type="CDD" id="cd06577">
    <property type="entry name" value="PASTA_pknB"/>
    <property type="match status" value="4"/>
</dbReference>
<name>A0A1T4PYZ0_9ENTE</name>
<gene>
    <name evidence="13" type="ORF">SAMN02745116_01976</name>
</gene>
<dbReference type="InterPro" id="IPR011009">
    <property type="entry name" value="Kinase-like_dom_sf"/>
</dbReference>
<dbReference type="EMBL" id="FUXI01000023">
    <property type="protein sequence ID" value="SJZ96178.1"/>
    <property type="molecule type" value="Genomic_DNA"/>
</dbReference>
<reference evidence="13 14" key="1">
    <citation type="submission" date="2017-02" db="EMBL/GenBank/DDBJ databases">
        <authorList>
            <person name="Peterson S.W."/>
        </authorList>
    </citation>
    <scope>NUCLEOTIDE SEQUENCE [LARGE SCALE GENOMIC DNA]</scope>
    <source>
        <strain evidence="13 14">ATCC BAA-1030</strain>
    </source>
</reference>
<evidence type="ECO:0000256" key="6">
    <source>
        <dbReference type="ARBA" id="ARBA00022840"/>
    </source>
</evidence>
<comment type="catalytic activity">
    <reaction evidence="7">
        <text>L-threonyl-[protein] + ATP = O-phospho-L-threonyl-[protein] + ADP + H(+)</text>
        <dbReference type="Rhea" id="RHEA:46608"/>
        <dbReference type="Rhea" id="RHEA-COMP:11060"/>
        <dbReference type="Rhea" id="RHEA-COMP:11605"/>
        <dbReference type="ChEBI" id="CHEBI:15378"/>
        <dbReference type="ChEBI" id="CHEBI:30013"/>
        <dbReference type="ChEBI" id="CHEBI:30616"/>
        <dbReference type="ChEBI" id="CHEBI:61977"/>
        <dbReference type="ChEBI" id="CHEBI:456216"/>
        <dbReference type="EC" id="2.7.11.1"/>
    </reaction>
</comment>
<dbReference type="PANTHER" id="PTHR43289:SF34">
    <property type="entry name" value="SERINE_THREONINE-PROTEIN KINASE YBDM-RELATED"/>
    <property type="match status" value="1"/>
</dbReference>
<dbReference type="InterPro" id="IPR008271">
    <property type="entry name" value="Ser/Thr_kinase_AS"/>
</dbReference>
<dbReference type="Proteomes" id="UP000190328">
    <property type="component" value="Unassembled WGS sequence"/>
</dbReference>
<keyword evidence="14" id="KW-1185">Reference proteome</keyword>
<protein>
    <recommendedName>
        <fullName evidence="1">non-specific serine/threonine protein kinase</fullName>
        <ecNumber evidence="1">2.7.11.1</ecNumber>
    </recommendedName>
</protein>
<dbReference type="Pfam" id="PF00069">
    <property type="entry name" value="Pkinase"/>
    <property type="match status" value="1"/>
</dbReference>
<dbReference type="FunFam" id="1.10.510.10:FF:000021">
    <property type="entry name" value="Serine/threonine protein kinase"/>
    <property type="match status" value="1"/>
</dbReference>
<dbReference type="SMART" id="SM00220">
    <property type="entry name" value="S_TKc"/>
    <property type="match status" value="1"/>
</dbReference>
<sequence>MIEIGMIFNRRYKILGAIGSGGMANVFLAHDLILDRDVAIKVLRVNFQNDPIATRRFQREALAASELVHPNVVSVYDVGEEDGVQYLVMEYVRGMDLKKYISQNYPIPNERVVDIMRQILSAMSLAHAHRIIHRDLKPQNILVDENGTVKITDFGIAIAFAETALTQTNSMMGSVHYLSPEQARGAMATNRSDIYSMGIILYELLTGGVPFDGDSAVTIALKHFQEELPSIRRINPSVPQSLENVALIATAKEANNRYESAQKMSDDISTALDSSRMNEEKVTFSPVDNTQTQALEPLKSPNEMMKTAERETMQSLKDSTNSKPKKKGKKRFLIPLFLVLLLAGLATAFIFLSPREVTVPDVENMTEAAARKALTDRKLEVAAVKKIESETVTSGKVIRTDPEKGQHVKENRAITIYLSKGTEKMKLEDYVGLAYVDVVDQLKLKGYDESLIKKKEESSDTIPSGQIMKQSVKAGKLVDPEKDELTFTVSSGPSGVEIASYVGMSFEGAQQQLLSIGFRYSQIERIDEESKTAKEGEVIKQSPEKGSVVSLYDGKITLVVAKKPKPVTLRDMSGYSKKEVQDYLEEQGLKLTVKEEFSDTVEKGLVIRQEPAADQQVDVGGTVTVIFSKGAEAKTEKKDFDVSITFSPTGEQVNYAVEIDNGSGVIKKSFTVAATGEVIKIPVTAGSDGKVKITIKDDTGKVLKTQSVAADNATITV</sequence>
<evidence type="ECO:0000313" key="13">
    <source>
        <dbReference type="EMBL" id="SJZ96178.1"/>
    </source>
</evidence>
<keyword evidence="3" id="KW-0808">Transferase</keyword>
<dbReference type="PANTHER" id="PTHR43289">
    <property type="entry name" value="MITOGEN-ACTIVATED PROTEIN KINASE KINASE KINASE 20-RELATED"/>
    <property type="match status" value="1"/>
</dbReference>
<dbReference type="PROSITE" id="PS50011">
    <property type="entry name" value="PROTEIN_KINASE_DOM"/>
    <property type="match status" value="1"/>
</dbReference>
<dbReference type="InterPro" id="IPR017441">
    <property type="entry name" value="Protein_kinase_ATP_BS"/>
</dbReference>
<keyword evidence="4 9" id="KW-0547">Nucleotide-binding</keyword>
<dbReference type="Pfam" id="PF03793">
    <property type="entry name" value="PASTA"/>
    <property type="match status" value="4"/>
</dbReference>
<dbReference type="SUPFAM" id="SSF56112">
    <property type="entry name" value="Protein kinase-like (PK-like)"/>
    <property type="match status" value="1"/>
</dbReference>
<evidence type="ECO:0000313" key="14">
    <source>
        <dbReference type="Proteomes" id="UP000190328"/>
    </source>
</evidence>
<feature type="domain" description="PASTA" evidence="12">
    <location>
        <begin position="563"/>
        <end position="629"/>
    </location>
</feature>
<dbReference type="AlphaFoldDB" id="A0A1T4PYZ0"/>
<dbReference type="SMART" id="SM00740">
    <property type="entry name" value="PASTA"/>
    <property type="match status" value="4"/>
</dbReference>
<evidence type="ECO:0000256" key="10">
    <source>
        <dbReference type="SAM" id="Phobius"/>
    </source>
</evidence>
<keyword evidence="10" id="KW-0812">Transmembrane</keyword>
<dbReference type="InterPro" id="IPR000719">
    <property type="entry name" value="Prot_kinase_dom"/>
</dbReference>
<feature type="domain" description="PASTA" evidence="12">
    <location>
        <begin position="492"/>
        <end position="562"/>
    </location>
</feature>
<keyword evidence="2 13" id="KW-0723">Serine/threonine-protein kinase</keyword>
<dbReference type="Gene3D" id="3.30.200.20">
    <property type="entry name" value="Phosphorylase Kinase, domain 1"/>
    <property type="match status" value="1"/>
</dbReference>
<dbReference type="PROSITE" id="PS00107">
    <property type="entry name" value="PROTEIN_KINASE_ATP"/>
    <property type="match status" value="1"/>
</dbReference>
<dbReference type="STRING" id="263852.SAMN02745116_01976"/>
<keyword evidence="6 9" id="KW-0067">ATP-binding</keyword>
<evidence type="ECO:0000259" key="11">
    <source>
        <dbReference type="PROSITE" id="PS50011"/>
    </source>
</evidence>
<keyword evidence="10" id="KW-1133">Transmembrane helix</keyword>
<evidence type="ECO:0000256" key="9">
    <source>
        <dbReference type="PROSITE-ProRule" id="PRU10141"/>
    </source>
</evidence>